<dbReference type="Pfam" id="PF13456">
    <property type="entry name" value="RVT_3"/>
    <property type="match status" value="1"/>
</dbReference>
<comment type="caution">
    <text evidence="3">The sequence shown here is derived from an EMBL/GenBank/DDBJ whole genome shotgun (WGS) entry which is preliminary data.</text>
</comment>
<dbReference type="GO" id="GO:0003676">
    <property type="term" value="F:nucleic acid binding"/>
    <property type="evidence" value="ECO:0007669"/>
    <property type="project" value="InterPro"/>
</dbReference>
<sequence length="397" mass="43799">MGKGEAIRGQWKVLDLAKAKEKNKGSWKKIARAQGPAGGVAAIAQKEEIGTKRLRKIEKLEAEEVRRTKKNREDASSGDVLMIDETAEAASQNSTPDTRNEVLGILGPMQDKRHGKYLGLPSIIGKSRTRRWRADRVRALFHPFEAETILNIPLSYSVSKDSIIWVGNKRGIFTVKNAYYVALPLVEEPGLGECSTRDYKAPLWRKMWNLKLLAKVRIFAWRACVNGLPTRLNMEKRGIDIDATCPLCGKDGEMDVALRIMEAGTSHDLEIFFVTAWSILYNRNQVAHEAQGLPSRQIWGAASEDGRPSGVAMVIRDCKGLVVAASAKLLPTKYGVEVTEALAIEEGILLACQKMLPQVILESDSLSVIQAISSNSPHGDLRPIIQGILSLSSSFEN</sequence>
<dbReference type="InterPro" id="IPR026960">
    <property type="entry name" value="RVT-Znf"/>
</dbReference>
<dbReference type="GO" id="GO:0004523">
    <property type="term" value="F:RNA-DNA hybrid ribonuclease activity"/>
    <property type="evidence" value="ECO:0007669"/>
    <property type="project" value="InterPro"/>
</dbReference>
<name>A0AAW2BXB8_9ROSI</name>
<evidence type="ECO:0008006" key="5">
    <source>
        <dbReference type="Google" id="ProtNLM"/>
    </source>
</evidence>
<dbReference type="InterPro" id="IPR044730">
    <property type="entry name" value="RNase_H-like_dom_plant"/>
</dbReference>
<dbReference type="InterPro" id="IPR002156">
    <property type="entry name" value="RNaseH_domain"/>
</dbReference>
<dbReference type="PANTHER" id="PTHR47074:SF79">
    <property type="entry name" value="PUTATIVE-RELATED"/>
    <property type="match status" value="1"/>
</dbReference>
<dbReference type="AlphaFoldDB" id="A0AAW2BXB8"/>
<dbReference type="InterPro" id="IPR052929">
    <property type="entry name" value="RNase_H-like_EbsB-rel"/>
</dbReference>
<feature type="domain" description="Reverse transcriptase zinc-binding" evidence="2">
    <location>
        <begin position="197"/>
        <end position="253"/>
    </location>
</feature>
<evidence type="ECO:0000313" key="4">
    <source>
        <dbReference type="Proteomes" id="UP001459277"/>
    </source>
</evidence>
<dbReference type="Pfam" id="PF13966">
    <property type="entry name" value="zf-RVT"/>
    <property type="match status" value="1"/>
</dbReference>
<keyword evidence="4" id="KW-1185">Reference proteome</keyword>
<organism evidence="3 4">
    <name type="scientific">Lithocarpus litseifolius</name>
    <dbReference type="NCBI Taxonomy" id="425828"/>
    <lineage>
        <taxon>Eukaryota</taxon>
        <taxon>Viridiplantae</taxon>
        <taxon>Streptophyta</taxon>
        <taxon>Embryophyta</taxon>
        <taxon>Tracheophyta</taxon>
        <taxon>Spermatophyta</taxon>
        <taxon>Magnoliopsida</taxon>
        <taxon>eudicotyledons</taxon>
        <taxon>Gunneridae</taxon>
        <taxon>Pentapetalae</taxon>
        <taxon>rosids</taxon>
        <taxon>fabids</taxon>
        <taxon>Fagales</taxon>
        <taxon>Fagaceae</taxon>
        <taxon>Lithocarpus</taxon>
    </lineage>
</organism>
<protein>
    <recommendedName>
        <fullName evidence="5">RNase H type-1 domain-containing protein</fullName>
    </recommendedName>
</protein>
<dbReference type="PANTHER" id="PTHR47074">
    <property type="entry name" value="BNAC02G40300D PROTEIN"/>
    <property type="match status" value="1"/>
</dbReference>
<gene>
    <name evidence="3" type="ORF">SO802_029799</name>
</gene>
<dbReference type="CDD" id="cd06222">
    <property type="entry name" value="RNase_H_like"/>
    <property type="match status" value="1"/>
</dbReference>
<dbReference type="InterPro" id="IPR036397">
    <property type="entry name" value="RNaseH_sf"/>
</dbReference>
<feature type="domain" description="RNase H type-1" evidence="1">
    <location>
        <begin position="300"/>
        <end position="397"/>
    </location>
</feature>
<evidence type="ECO:0000259" key="2">
    <source>
        <dbReference type="Pfam" id="PF13966"/>
    </source>
</evidence>
<accession>A0AAW2BXB8</accession>
<dbReference type="EMBL" id="JAZDWU010000010">
    <property type="protein sequence ID" value="KAK9989560.1"/>
    <property type="molecule type" value="Genomic_DNA"/>
</dbReference>
<dbReference type="Gene3D" id="3.30.420.10">
    <property type="entry name" value="Ribonuclease H-like superfamily/Ribonuclease H"/>
    <property type="match status" value="1"/>
</dbReference>
<proteinExistence type="predicted"/>
<reference evidence="3 4" key="1">
    <citation type="submission" date="2024-01" db="EMBL/GenBank/DDBJ databases">
        <title>A telomere-to-telomere, gap-free genome of sweet tea (Lithocarpus litseifolius).</title>
        <authorList>
            <person name="Zhou J."/>
        </authorList>
    </citation>
    <scope>NUCLEOTIDE SEQUENCE [LARGE SCALE GENOMIC DNA]</scope>
    <source>
        <strain evidence="3">Zhou-2022a</strain>
        <tissue evidence="3">Leaf</tissue>
    </source>
</reference>
<evidence type="ECO:0000313" key="3">
    <source>
        <dbReference type="EMBL" id="KAK9989560.1"/>
    </source>
</evidence>
<dbReference type="Proteomes" id="UP001459277">
    <property type="component" value="Unassembled WGS sequence"/>
</dbReference>
<evidence type="ECO:0000259" key="1">
    <source>
        <dbReference type="Pfam" id="PF13456"/>
    </source>
</evidence>